<evidence type="ECO:0000256" key="12">
    <source>
        <dbReference type="PROSITE-ProRule" id="PRU00175"/>
    </source>
</evidence>
<evidence type="ECO:0000313" key="19">
    <source>
        <dbReference type="Proteomes" id="UP000472276"/>
    </source>
</evidence>
<dbReference type="GO" id="GO:0005509">
    <property type="term" value="F:calcium ion binding"/>
    <property type="evidence" value="ECO:0007669"/>
    <property type="project" value="UniProtKB-UniRule"/>
</dbReference>
<dbReference type="CDD" id="cd09920">
    <property type="entry name" value="SH2_Cbl-b_TKB"/>
    <property type="match status" value="1"/>
</dbReference>
<evidence type="ECO:0000256" key="6">
    <source>
        <dbReference type="ARBA" id="ARBA00022723"/>
    </source>
</evidence>
<dbReference type="Pfam" id="PF02762">
    <property type="entry name" value="Cbl_N3"/>
    <property type="match status" value="1"/>
</dbReference>
<dbReference type="GO" id="GO:0030971">
    <property type="term" value="F:receptor tyrosine kinase binding"/>
    <property type="evidence" value="ECO:0007669"/>
    <property type="project" value="TreeGrafter"/>
</dbReference>
<evidence type="ECO:0000256" key="14">
    <source>
        <dbReference type="SAM" id="MobiDB-lite"/>
    </source>
</evidence>
<dbReference type="GO" id="GO:0023051">
    <property type="term" value="P:regulation of signaling"/>
    <property type="evidence" value="ECO:0007669"/>
    <property type="project" value="InterPro"/>
</dbReference>
<dbReference type="InterPro" id="IPR036860">
    <property type="entry name" value="SH2_dom_sf"/>
</dbReference>
<protein>
    <recommendedName>
        <fullName evidence="13">E3 ubiquitin-protein ligase CBL</fullName>
        <ecNumber evidence="13">2.3.2.27</ecNumber>
    </recommendedName>
</protein>
<dbReference type="Pfam" id="PF02761">
    <property type="entry name" value="Cbl_N2"/>
    <property type="match status" value="1"/>
</dbReference>
<feature type="region of interest" description="Disordered" evidence="14">
    <location>
        <begin position="798"/>
        <end position="837"/>
    </location>
</feature>
<dbReference type="Proteomes" id="UP000472276">
    <property type="component" value="Unassembled WGS sequence"/>
</dbReference>
<dbReference type="SUPFAM" id="SSF47473">
    <property type="entry name" value="EF-hand"/>
    <property type="match status" value="1"/>
</dbReference>
<evidence type="ECO:0000259" key="16">
    <source>
        <dbReference type="PROSITE" id="PS50089"/>
    </source>
</evidence>
<dbReference type="GO" id="GO:0005886">
    <property type="term" value="C:plasma membrane"/>
    <property type="evidence" value="ECO:0007669"/>
    <property type="project" value="TreeGrafter"/>
</dbReference>
<dbReference type="Gene3D" id="3.30.40.10">
    <property type="entry name" value="Zinc/RING finger domain, C3HC4 (zinc finger)"/>
    <property type="match status" value="1"/>
</dbReference>
<dbReference type="InterPro" id="IPR014742">
    <property type="entry name" value="Adaptor_Cbl_SH2-like"/>
</dbReference>
<dbReference type="CDD" id="cd16709">
    <property type="entry name" value="RING-HC_Cbl-b"/>
    <property type="match status" value="1"/>
</dbReference>
<proteinExistence type="predicted"/>
<dbReference type="AlphaFoldDB" id="A0A668SN18"/>
<dbReference type="Gene3D" id="3.30.505.10">
    <property type="entry name" value="SH2 domain"/>
    <property type="match status" value="1"/>
</dbReference>
<feature type="domain" description="UBA" evidence="15">
    <location>
        <begin position="928"/>
        <end position="968"/>
    </location>
</feature>
<reference evidence="18" key="2">
    <citation type="submission" date="2025-09" db="UniProtKB">
        <authorList>
            <consortium name="Ensembl"/>
        </authorList>
    </citation>
    <scope>IDENTIFICATION</scope>
</reference>
<dbReference type="SMART" id="SM00165">
    <property type="entry name" value="UBA"/>
    <property type="match status" value="1"/>
</dbReference>
<comment type="function">
    <text evidence="13">E3 ubiquitin-protein ligase which accepts ubiquitin from specific E2 ubiquitin-conjugating enzymes, and transfers it to substrates, generally promoting their degradation by the proteasome.</text>
</comment>
<dbReference type="GO" id="GO:0045121">
    <property type="term" value="C:membrane raft"/>
    <property type="evidence" value="ECO:0007669"/>
    <property type="project" value="TreeGrafter"/>
</dbReference>
<dbReference type="InterPro" id="IPR017907">
    <property type="entry name" value="Znf_RING_CS"/>
</dbReference>
<dbReference type="FunFam" id="1.20.930.20:FF:000001">
    <property type="entry name" value="E3 ubiquitin-protein ligase CBL"/>
    <property type="match status" value="1"/>
</dbReference>
<dbReference type="InterPro" id="IPR014741">
    <property type="entry name" value="Adaptor_Cbl_EF_hand-like"/>
</dbReference>
<dbReference type="SUPFAM" id="SSF47668">
    <property type="entry name" value="N-terminal domain of cbl (N-cbl)"/>
    <property type="match status" value="1"/>
</dbReference>
<dbReference type="InterPro" id="IPR036537">
    <property type="entry name" value="Adaptor_Cbl_N_dom_sf"/>
</dbReference>
<dbReference type="RefSeq" id="XP_039474326.1">
    <property type="nucleotide sequence ID" value="XM_039618392.1"/>
</dbReference>
<dbReference type="EC" id="2.3.2.27" evidence="13"/>
<dbReference type="Ensembl" id="ENSOABT00000016147.2">
    <property type="protein sequence ID" value="ENSOABP00000015655.2"/>
    <property type="gene ID" value="ENSOABG00000007797.2"/>
</dbReference>
<feature type="region of interest" description="Disordered" evidence="14">
    <location>
        <begin position="680"/>
        <end position="710"/>
    </location>
</feature>
<keyword evidence="7" id="KW-0677">Repeat</keyword>
<dbReference type="PROSITE" id="PS50089">
    <property type="entry name" value="ZF_RING_2"/>
    <property type="match status" value="1"/>
</dbReference>
<keyword evidence="19" id="KW-1185">Reference proteome</keyword>
<evidence type="ECO:0000256" key="8">
    <source>
        <dbReference type="ARBA" id="ARBA00022771"/>
    </source>
</evidence>
<accession>A0A668SN18</accession>
<dbReference type="PANTHER" id="PTHR23007:SF3">
    <property type="entry name" value="E3 UBIQUITIN-PROTEIN LIGASE CBL-B"/>
    <property type="match status" value="1"/>
</dbReference>
<dbReference type="Gene3D" id="1.10.238.10">
    <property type="entry name" value="EF-hand"/>
    <property type="match status" value="1"/>
</dbReference>
<keyword evidence="4" id="KW-0963">Cytoplasm</keyword>
<feature type="compositionally biased region" description="Pro residues" evidence="14">
    <location>
        <begin position="546"/>
        <end position="570"/>
    </location>
</feature>
<dbReference type="GO" id="GO:0017124">
    <property type="term" value="F:SH3 domain binding"/>
    <property type="evidence" value="ECO:0007669"/>
    <property type="project" value="TreeGrafter"/>
</dbReference>
<evidence type="ECO:0000256" key="9">
    <source>
        <dbReference type="ARBA" id="ARBA00022786"/>
    </source>
</evidence>
<dbReference type="CDD" id="cd14392">
    <property type="entry name" value="UBA_Cbl-b"/>
    <property type="match status" value="1"/>
</dbReference>
<feature type="compositionally biased region" description="Polar residues" evidence="14">
    <location>
        <begin position="524"/>
        <end position="537"/>
    </location>
</feature>
<keyword evidence="8 12" id="KW-0863">Zinc-finger</keyword>
<feature type="domain" description="Cbl-PTB" evidence="17">
    <location>
        <begin position="35"/>
        <end position="343"/>
    </location>
</feature>
<dbReference type="PROSITE" id="PS00518">
    <property type="entry name" value="ZF_RING_1"/>
    <property type="match status" value="1"/>
</dbReference>
<sequence>MATALSSRYPGGRGPNRSKGRILGIIDAIQDAVGPPKQAVADRRTVEKTWKLMDKVVRLCQNPRLQLKNSPPYILDILPDAYQHLRVILGKYEENQMIIQLSENDYFNIYIDSLMKKSKRAIRLFKEGRERMYEEQSQDRRNLTKLSLIFSHMLAEIKAIFPGGQFQGDTFRITKADAADFWRRFFGEKTIVPWKVFRQCLHDIHPISSGLEAMALKSTIDLTCNDYISVFEFDIFTRLFQPWGSILRNWNFLAVTHPGYMAFLTYDEVKARLHKYINKPGSYIFRLSCTRLGQWAIGYVTSDGNILQTIPNNKPLFQALIDGYKEGFYLFPDGRSYNPDLTGLCEPTPHDHIKVTQEQYELYCEMGSTFQLCKICAENDKDIKIEPCGHLMCTSCLTAWQESDGQGCPFCRCEIKGTEPIIVDPFDPRNEGTKCFFLDQQSSPLLDLDDEEDREDCLVMNGLANIRKQCGEHQKSPMVSPSSSPVSQHKKTHGGNSSQCVQHLSLPPVPPRRDLINKGAIRSPSASPTCSPKSSPGISRKQDKPLPAPPPPQRDPPPPPPPERPPPVPPESHHSSLPSSSYMSSSSTGMLSEFQISSDTWCSKDSHLTDAHKTGGEHQLQLGPTVPCHLNRRPLSCPSAEFARLHQRLDGAGNSESSKPFCNGEQVSDEYDIVPSRQLPTQSKLGSSHKSSNPFSSPVLEQHQRAMEGPEGNCHIPSSILCLSQTPVCITVASRSLENSPPDLSFEEEKPWSLGPGGCSESIGGLVAGAAHTTLCSFNIQKTPSDYDFLLPQPVFEDTLNSCPPSQPPPPPPPPPARPSFTEPPSSSSSCNSSISSNSVINQLHMPPSEHEHVLLTPDSVFGMVNSAAPPHPAKRQTDNVKNSRGILEYNHPVSLDCLQAPARPPKPYPRKIPPEIQPEKPHSLVLESEDAKIAKLMGEGFAFDDVKRALMIAQYKVDVARNILREFALVAPRLNL</sequence>
<dbReference type="PANTHER" id="PTHR23007">
    <property type="entry name" value="CBL"/>
    <property type="match status" value="1"/>
</dbReference>
<evidence type="ECO:0000259" key="17">
    <source>
        <dbReference type="PROSITE" id="PS51506"/>
    </source>
</evidence>
<feature type="compositionally biased region" description="Low complexity" evidence="14">
    <location>
        <begin position="476"/>
        <end position="487"/>
    </location>
</feature>
<dbReference type="SUPFAM" id="SSF55550">
    <property type="entry name" value="SH2 domain"/>
    <property type="match status" value="1"/>
</dbReference>
<dbReference type="Gene3D" id="1.20.930.20">
    <property type="entry name" value="Adaptor protein Cbl, N-terminal domain"/>
    <property type="match status" value="1"/>
</dbReference>
<gene>
    <name evidence="18" type="primary">CBLB</name>
</gene>
<feature type="region of interest" description="Disordered" evidence="14">
    <location>
        <begin position="472"/>
        <end position="590"/>
    </location>
</feature>
<dbReference type="Pfam" id="PF00097">
    <property type="entry name" value="zf-C3HC4"/>
    <property type="match status" value="1"/>
</dbReference>
<comment type="catalytic activity">
    <reaction evidence="1 13">
        <text>S-ubiquitinyl-[E2 ubiquitin-conjugating enzyme]-L-cysteine + [acceptor protein]-L-lysine = [E2 ubiquitin-conjugating enzyme]-L-cysteine + N(6)-ubiquitinyl-[acceptor protein]-L-lysine.</text>
        <dbReference type="EC" id="2.3.2.27"/>
    </reaction>
</comment>
<feature type="compositionally biased region" description="Low complexity" evidence="14">
    <location>
        <begin position="688"/>
        <end position="697"/>
    </location>
</feature>
<dbReference type="GO" id="GO:0001784">
    <property type="term" value="F:phosphotyrosine residue binding"/>
    <property type="evidence" value="ECO:0007669"/>
    <property type="project" value="UniProtKB-UniRule"/>
</dbReference>
<evidence type="ECO:0000256" key="13">
    <source>
        <dbReference type="RuleBase" id="RU367001"/>
    </source>
</evidence>
<dbReference type="InterPro" id="IPR015940">
    <property type="entry name" value="UBA"/>
</dbReference>
<dbReference type="UniPathway" id="UPA00143"/>
<keyword evidence="9 13" id="KW-0833">Ubl conjugation pathway</keyword>
<dbReference type="GeneID" id="116313917"/>
<dbReference type="InterPro" id="IPR001841">
    <property type="entry name" value="Znf_RING"/>
</dbReference>
<dbReference type="InterPro" id="IPR011992">
    <property type="entry name" value="EF-hand-dom_pair"/>
</dbReference>
<dbReference type="InterPro" id="IPR039520">
    <property type="entry name" value="CBL-B_RING-HC"/>
</dbReference>
<keyword evidence="6 13" id="KW-0479">Metal-binding</keyword>
<dbReference type="GO" id="GO:0016567">
    <property type="term" value="P:protein ubiquitination"/>
    <property type="evidence" value="ECO:0007669"/>
    <property type="project" value="UniProtKB-UniPathway"/>
</dbReference>
<evidence type="ECO:0000256" key="1">
    <source>
        <dbReference type="ARBA" id="ARBA00000900"/>
    </source>
</evidence>
<dbReference type="Pfam" id="PF02262">
    <property type="entry name" value="Cbl_N"/>
    <property type="match status" value="1"/>
</dbReference>
<comment type="domain">
    <text evidence="13">The N-terminus is composed of the phosphotyrosine binding (PTB) domain, a short linker region and the RING-type zinc finger. The PTB domain, which is also called TKB (tyrosine kinase binding) domain, is composed of three different subdomains: a four-helix bundle (4H), a calcium-binding EF hand and a divergent SH2 domain.</text>
</comment>
<dbReference type="InterPro" id="IPR024159">
    <property type="entry name" value="Cbl_PTB"/>
</dbReference>
<dbReference type="SMART" id="SM00184">
    <property type="entry name" value="RING"/>
    <property type="match status" value="1"/>
</dbReference>
<reference evidence="18" key="1">
    <citation type="submission" date="2025-08" db="UniProtKB">
        <authorList>
            <consortium name="Ensembl"/>
        </authorList>
    </citation>
    <scope>IDENTIFICATION</scope>
</reference>
<dbReference type="InterPro" id="IPR024162">
    <property type="entry name" value="Adaptor_Cbl"/>
</dbReference>
<dbReference type="FunFam" id="3.30.505.10:FF:000154">
    <property type="entry name" value="E3 ubiquitin-protein ligase CBL"/>
    <property type="match status" value="1"/>
</dbReference>
<dbReference type="GO" id="GO:0008270">
    <property type="term" value="F:zinc ion binding"/>
    <property type="evidence" value="ECO:0007669"/>
    <property type="project" value="UniProtKB-KW"/>
</dbReference>
<dbReference type="GO" id="GO:0007166">
    <property type="term" value="P:cell surface receptor signaling pathway"/>
    <property type="evidence" value="ECO:0007669"/>
    <property type="project" value="InterPro"/>
</dbReference>
<comment type="subcellular location">
    <subcellularLocation>
        <location evidence="2">Cytoplasm</location>
    </subcellularLocation>
</comment>
<evidence type="ECO:0000256" key="10">
    <source>
        <dbReference type="ARBA" id="ARBA00022833"/>
    </source>
</evidence>
<dbReference type="FunFam" id="3.30.40.10:FF:000015">
    <property type="entry name" value="E3 ubiquitin-protein ligase CBL"/>
    <property type="match status" value="1"/>
</dbReference>
<feature type="compositionally biased region" description="Pro residues" evidence="14">
    <location>
        <begin position="805"/>
        <end position="818"/>
    </location>
</feature>
<dbReference type="SUPFAM" id="SSF57850">
    <property type="entry name" value="RING/U-box"/>
    <property type="match status" value="1"/>
</dbReference>
<dbReference type="PROSITE" id="PS51506">
    <property type="entry name" value="CBL_PTB"/>
    <property type="match status" value="1"/>
</dbReference>
<keyword evidence="5 13" id="KW-0808">Transferase</keyword>
<dbReference type="InterPro" id="IPR013083">
    <property type="entry name" value="Znf_RING/FYVE/PHD"/>
</dbReference>
<evidence type="ECO:0000259" key="15">
    <source>
        <dbReference type="PROSITE" id="PS50030"/>
    </source>
</evidence>
<evidence type="ECO:0000256" key="7">
    <source>
        <dbReference type="ARBA" id="ARBA00022737"/>
    </source>
</evidence>
<comment type="pathway">
    <text evidence="3 13">Protein modification; protein ubiquitination.</text>
</comment>
<dbReference type="InterPro" id="IPR018957">
    <property type="entry name" value="Znf_C3HC4_RING-type"/>
</dbReference>
<dbReference type="GO" id="GO:0005737">
    <property type="term" value="C:cytoplasm"/>
    <property type="evidence" value="ECO:0007669"/>
    <property type="project" value="UniProtKB-SubCell"/>
</dbReference>
<dbReference type="PROSITE" id="PS50030">
    <property type="entry name" value="UBA"/>
    <property type="match status" value="1"/>
</dbReference>
<organism evidence="18 19">
    <name type="scientific">Oreochromis aureus</name>
    <name type="common">Israeli tilapia</name>
    <name type="synonym">Chromis aureus</name>
    <dbReference type="NCBI Taxonomy" id="47969"/>
    <lineage>
        <taxon>Eukaryota</taxon>
        <taxon>Metazoa</taxon>
        <taxon>Chordata</taxon>
        <taxon>Craniata</taxon>
        <taxon>Vertebrata</taxon>
        <taxon>Euteleostomi</taxon>
        <taxon>Actinopterygii</taxon>
        <taxon>Neopterygii</taxon>
        <taxon>Teleostei</taxon>
        <taxon>Neoteleostei</taxon>
        <taxon>Acanthomorphata</taxon>
        <taxon>Ovalentaria</taxon>
        <taxon>Cichlomorphae</taxon>
        <taxon>Cichliformes</taxon>
        <taxon>Cichlidae</taxon>
        <taxon>African cichlids</taxon>
        <taxon>Pseudocrenilabrinae</taxon>
        <taxon>Oreochromini</taxon>
        <taxon>Oreochromis</taxon>
    </lineage>
</organism>
<dbReference type="FunFam" id="1.10.238.10:FF:000022">
    <property type="entry name" value="E3 ubiquitin-protein ligase CBL"/>
    <property type="match status" value="1"/>
</dbReference>
<evidence type="ECO:0000256" key="2">
    <source>
        <dbReference type="ARBA" id="ARBA00004496"/>
    </source>
</evidence>
<keyword evidence="11 13" id="KW-0106">Calcium</keyword>
<evidence type="ECO:0000256" key="11">
    <source>
        <dbReference type="ARBA" id="ARBA00022837"/>
    </source>
</evidence>
<keyword evidence="10 13" id="KW-0862">Zinc</keyword>
<feature type="compositionally biased region" description="Low complexity" evidence="14">
    <location>
        <begin position="575"/>
        <end position="587"/>
    </location>
</feature>
<dbReference type="InterPro" id="IPR003153">
    <property type="entry name" value="Adaptor_Cbl_N_hlx"/>
</dbReference>
<dbReference type="Gene3D" id="1.10.8.10">
    <property type="entry name" value="DNA helicase RuvA subunit, C-terminal domain"/>
    <property type="match status" value="1"/>
</dbReference>
<feature type="domain" description="RING-type" evidence="16">
    <location>
        <begin position="373"/>
        <end position="412"/>
    </location>
</feature>
<dbReference type="GO" id="GO:0061630">
    <property type="term" value="F:ubiquitin protein ligase activity"/>
    <property type="evidence" value="ECO:0007669"/>
    <property type="project" value="UniProtKB-EC"/>
</dbReference>
<evidence type="ECO:0000256" key="4">
    <source>
        <dbReference type="ARBA" id="ARBA00022490"/>
    </source>
</evidence>
<evidence type="ECO:0000256" key="3">
    <source>
        <dbReference type="ARBA" id="ARBA00004906"/>
    </source>
</evidence>
<evidence type="ECO:0000313" key="18">
    <source>
        <dbReference type="Ensembl" id="ENSOABP00000015655.2"/>
    </source>
</evidence>
<feature type="compositionally biased region" description="Low complexity" evidence="14">
    <location>
        <begin position="819"/>
        <end position="837"/>
    </location>
</feature>
<evidence type="ECO:0000256" key="5">
    <source>
        <dbReference type="ARBA" id="ARBA00022679"/>
    </source>
</evidence>
<name>A0A668SN18_OREAU</name>